<proteinExistence type="predicted"/>
<evidence type="ECO:0000313" key="1">
    <source>
        <dbReference type="EMBL" id="KAH7910968.1"/>
    </source>
</evidence>
<accession>A0ACB8ACW9</accession>
<protein>
    <submittedName>
        <fullName evidence="1">Uracil-DNA glycosylase-like protein</fullName>
    </submittedName>
</protein>
<comment type="caution">
    <text evidence="1">The sequence shown here is derived from an EMBL/GenBank/DDBJ whole genome shotgun (WGS) entry which is preliminary data.</text>
</comment>
<dbReference type="Proteomes" id="UP000790377">
    <property type="component" value="Unassembled WGS sequence"/>
</dbReference>
<dbReference type="EMBL" id="MU267694">
    <property type="protein sequence ID" value="KAH7910968.1"/>
    <property type="molecule type" value="Genomic_DNA"/>
</dbReference>
<keyword evidence="2" id="KW-1185">Reference proteome</keyword>
<organism evidence="1 2">
    <name type="scientific">Hygrophoropsis aurantiaca</name>
    <dbReference type="NCBI Taxonomy" id="72124"/>
    <lineage>
        <taxon>Eukaryota</taxon>
        <taxon>Fungi</taxon>
        <taxon>Dikarya</taxon>
        <taxon>Basidiomycota</taxon>
        <taxon>Agaricomycotina</taxon>
        <taxon>Agaricomycetes</taxon>
        <taxon>Agaricomycetidae</taxon>
        <taxon>Boletales</taxon>
        <taxon>Coniophorineae</taxon>
        <taxon>Hygrophoropsidaceae</taxon>
        <taxon>Hygrophoropsis</taxon>
    </lineage>
</organism>
<name>A0ACB8ACW9_9AGAM</name>
<sequence length="226" mass="24846">MYSHLELLSDHLKEGLDVIFSGINPGFMSAQKGHHFANPTNHFWRCLHGSGLTSRRLPPSEDHTLPDEFNLGLTNLVSRPSAEAAELSKVEMKAAVPVLLTKIAQYRPRFLCFVGMGIWEIVKSALVAMSLDASDEATGGTKKKKADKSSVGLQPFKLSYGNGQAETFIYVVPSTSGRVVQYQLTDKVKIFSDLKRLVDKVDPSAIDSSKMVTIRVPSQPLSRRSA</sequence>
<evidence type="ECO:0000313" key="2">
    <source>
        <dbReference type="Proteomes" id="UP000790377"/>
    </source>
</evidence>
<reference evidence="1" key="1">
    <citation type="journal article" date="2021" name="New Phytol.">
        <title>Evolutionary innovations through gain and loss of genes in the ectomycorrhizal Boletales.</title>
        <authorList>
            <person name="Wu G."/>
            <person name="Miyauchi S."/>
            <person name="Morin E."/>
            <person name="Kuo A."/>
            <person name="Drula E."/>
            <person name="Varga T."/>
            <person name="Kohler A."/>
            <person name="Feng B."/>
            <person name="Cao Y."/>
            <person name="Lipzen A."/>
            <person name="Daum C."/>
            <person name="Hundley H."/>
            <person name="Pangilinan J."/>
            <person name="Johnson J."/>
            <person name="Barry K."/>
            <person name="LaButti K."/>
            <person name="Ng V."/>
            <person name="Ahrendt S."/>
            <person name="Min B."/>
            <person name="Choi I.G."/>
            <person name="Park H."/>
            <person name="Plett J.M."/>
            <person name="Magnuson J."/>
            <person name="Spatafora J.W."/>
            <person name="Nagy L.G."/>
            <person name="Henrissat B."/>
            <person name="Grigoriev I.V."/>
            <person name="Yang Z.L."/>
            <person name="Xu J."/>
            <person name="Martin F.M."/>
        </authorList>
    </citation>
    <scope>NUCLEOTIDE SEQUENCE</scope>
    <source>
        <strain evidence="1">ATCC 28755</strain>
    </source>
</reference>
<gene>
    <name evidence="1" type="ORF">BJ138DRAFT_1151755</name>
</gene>